<organism evidence="2 3">
    <name type="scientific">Pterulicium gracile</name>
    <dbReference type="NCBI Taxonomy" id="1884261"/>
    <lineage>
        <taxon>Eukaryota</taxon>
        <taxon>Fungi</taxon>
        <taxon>Dikarya</taxon>
        <taxon>Basidiomycota</taxon>
        <taxon>Agaricomycotina</taxon>
        <taxon>Agaricomycetes</taxon>
        <taxon>Agaricomycetidae</taxon>
        <taxon>Agaricales</taxon>
        <taxon>Pleurotineae</taxon>
        <taxon>Pterulaceae</taxon>
        <taxon>Pterulicium</taxon>
    </lineage>
</organism>
<accession>A0A5C3QDV2</accession>
<evidence type="ECO:0000313" key="2">
    <source>
        <dbReference type="EMBL" id="TFL00223.1"/>
    </source>
</evidence>
<reference evidence="2 3" key="1">
    <citation type="journal article" date="2019" name="Nat. Ecol. Evol.">
        <title>Megaphylogeny resolves global patterns of mushroom evolution.</title>
        <authorList>
            <person name="Varga T."/>
            <person name="Krizsan K."/>
            <person name="Foldi C."/>
            <person name="Dima B."/>
            <person name="Sanchez-Garcia M."/>
            <person name="Sanchez-Ramirez S."/>
            <person name="Szollosi G.J."/>
            <person name="Szarkandi J.G."/>
            <person name="Papp V."/>
            <person name="Albert L."/>
            <person name="Andreopoulos W."/>
            <person name="Angelini C."/>
            <person name="Antonin V."/>
            <person name="Barry K.W."/>
            <person name="Bougher N.L."/>
            <person name="Buchanan P."/>
            <person name="Buyck B."/>
            <person name="Bense V."/>
            <person name="Catcheside P."/>
            <person name="Chovatia M."/>
            <person name="Cooper J."/>
            <person name="Damon W."/>
            <person name="Desjardin D."/>
            <person name="Finy P."/>
            <person name="Geml J."/>
            <person name="Haridas S."/>
            <person name="Hughes K."/>
            <person name="Justo A."/>
            <person name="Karasinski D."/>
            <person name="Kautmanova I."/>
            <person name="Kiss B."/>
            <person name="Kocsube S."/>
            <person name="Kotiranta H."/>
            <person name="LaButti K.M."/>
            <person name="Lechner B.E."/>
            <person name="Liimatainen K."/>
            <person name="Lipzen A."/>
            <person name="Lukacs Z."/>
            <person name="Mihaltcheva S."/>
            <person name="Morgado L.N."/>
            <person name="Niskanen T."/>
            <person name="Noordeloos M.E."/>
            <person name="Ohm R.A."/>
            <person name="Ortiz-Santana B."/>
            <person name="Ovrebo C."/>
            <person name="Racz N."/>
            <person name="Riley R."/>
            <person name="Savchenko A."/>
            <person name="Shiryaev A."/>
            <person name="Soop K."/>
            <person name="Spirin V."/>
            <person name="Szebenyi C."/>
            <person name="Tomsovsky M."/>
            <person name="Tulloss R.E."/>
            <person name="Uehling J."/>
            <person name="Grigoriev I.V."/>
            <person name="Vagvolgyi C."/>
            <person name="Papp T."/>
            <person name="Martin F.M."/>
            <person name="Miettinen O."/>
            <person name="Hibbett D.S."/>
            <person name="Nagy L.G."/>
        </authorList>
    </citation>
    <scope>NUCLEOTIDE SEQUENCE [LARGE SCALE GENOMIC DNA]</scope>
    <source>
        <strain evidence="2 3">CBS 309.79</strain>
    </source>
</reference>
<dbReference type="EMBL" id="ML178829">
    <property type="protein sequence ID" value="TFL00223.1"/>
    <property type="molecule type" value="Genomic_DNA"/>
</dbReference>
<protein>
    <submittedName>
        <fullName evidence="2">Uncharacterized protein</fullName>
    </submittedName>
</protein>
<dbReference type="AlphaFoldDB" id="A0A5C3QDV2"/>
<gene>
    <name evidence="2" type="ORF">BDV98DRAFT_569449</name>
</gene>
<sequence length="93" mass="10877">MSSISQQPKTAELLVFYVISSYNHRKHNAQCTQAVHLAHRHICIHHPPRKAKTHSPHFPSPRTPHWRPRSHPSETSHQTHSPTPHRQRSYQGY</sequence>
<keyword evidence="3" id="KW-1185">Reference proteome</keyword>
<feature type="compositionally biased region" description="Basic residues" evidence="1">
    <location>
        <begin position="83"/>
        <end position="93"/>
    </location>
</feature>
<evidence type="ECO:0000313" key="3">
    <source>
        <dbReference type="Proteomes" id="UP000305067"/>
    </source>
</evidence>
<feature type="compositionally biased region" description="Polar residues" evidence="1">
    <location>
        <begin position="73"/>
        <end position="82"/>
    </location>
</feature>
<name>A0A5C3QDV2_9AGAR</name>
<proteinExistence type="predicted"/>
<evidence type="ECO:0000256" key="1">
    <source>
        <dbReference type="SAM" id="MobiDB-lite"/>
    </source>
</evidence>
<feature type="region of interest" description="Disordered" evidence="1">
    <location>
        <begin position="47"/>
        <end position="93"/>
    </location>
</feature>
<dbReference type="Proteomes" id="UP000305067">
    <property type="component" value="Unassembled WGS sequence"/>
</dbReference>